<feature type="domain" description="Kazal-like" evidence="2">
    <location>
        <begin position="26"/>
        <end position="75"/>
    </location>
</feature>
<keyword evidence="1" id="KW-0732">Signal</keyword>
<dbReference type="HOGENOM" id="CLU_2641269_0_0_1"/>
<proteinExistence type="predicted"/>
<reference evidence="3" key="2">
    <citation type="submission" date="2015-02" db="UniProtKB">
        <authorList>
            <consortium name="EnsemblMetazoa"/>
        </authorList>
    </citation>
    <scope>IDENTIFICATION</scope>
</reference>
<dbReference type="CDD" id="cd00104">
    <property type="entry name" value="KAZAL_FS"/>
    <property type="match status" value="1"/>
</dbReference>
<dbReference type="Proteomes" id="UP000014500">
    <property type="component" value="Unassembled WGS sequence"/>
</dbReference>
<organism evidence="3 4">
    <name type="scientific">Strigamia maritima</name>
    <name type="common">European centipede</name>
    <name type="synonym">Geophilus maritimus</name>
    <dbReference type="NCBI Taxonomy" id="126957"/>
    <lineage>
        <taxon>Eukaryota</taxon>
        <taxon>Metazoa</taxon>
        <taxon>Ecdysozoa</taxon>
        <taxon>Arthropoda</taxon>
        <taxon>Myriapoda</taxon>
        <taxon>Chilopoda</taxon>
        <taxon>Pleurostigmophora</taxon>
        <taxon>Geophilomorpha</taxon>
        <taxon>Linotaeniidae</taxon>
        <taxon>Strigamia</taxon>
    </lineage>
</organism>
<evidence type="ECO:0000313" key="4">
    <source>
        <dbReference type="Proteomes" id="UP000014500"/>
    </source>
</evidence>
<feature type="signal peptide" evidence="1">
    <location>
        <begin position="1"/>
        <end position="24"/>
    </location>
</feature>
<dbReference type="SMART" id="SM00280">
    <property type="entry name" value="KAZAL"/>
    <property type="match status" value="1"/>
</dbReference>
<dbReference type="AlphaFoldDB" id="T1IQF5"/>
<dbReference type="Gene3D" id="3.30.60.30">
    <property type="match status" value="1"/>
</dbReference>
<dbReference type="EnsemblMetazoa" id="SMAR003269-RA">
    <property type="protein sequence ID" value="SMAR003269-PA"/>
    <property type="gene ID" value="SMAR003269"/>
</dbReference>
<dbReference type="InterPro" id="IPR002350">
    <property type="entry name" value="Kazal_dom"/>
</dbReference>
<evidence type="ECO:0000256" key="1">
    <source>
        <dbReference type="SAM" id="SignalP"/>
    </source>
</evidence>
<protein>
    <recommendedName>
        <fullName evidence="2">Kazal-like domain-containing protein</fullName>
    </recommendedName>
</protein>
<accession>T1IQF5</accession>
<dbReference type="PhylomeDB" id="T1IQF5"/>
<dbReference type="PROSITE" id="PS51465">
    <property type="entry name" value="KAZAL_2"/>
    <property type="match status" value="1"/>
</dbReference>
<evidence type="ECO:0000259" key="2">
    <source>
        <dbReference type="PROSITE" id="PS51465"/>
    </source>
</evidence>
<reference evidence="4" key="1">
    <citation type="submission" date="2011-05" db="EMBL/GenBank/DDBJ databases">
        <authorList>
            <person name="Richards S.R."/>
            <person name="Qu J."/>
            <person name="Jiang H."/>
            <person name="Jhangiani S.N."/>
            <person name="Agravi P."/>
            <person name="Goodspeed R."/>
            <person name="Gross S."/>
            <person name="Mandapat C."/>
            <person name="Jackson L."/>
            <person name="Mathew T."/>
            <person name="Pu L."/>
            <person name="Thornton R."/>
            <person name="Saada N."/>
            <person name="Wilczek-Boney K.B."/>
            <person name="Lee S."/>
            <person name="Kovar C."/>
            <person name="Wu Y."/>
            <person name="Scherer S.E."/>
            <person name="Worley K.C."/>
            <person name="Muzny D.M."/>
            <person name="Gibbs R."/>
        </authorList>
    </citation>
    <scope>NUCLEOTIDE SEQUENCE</scope>
    <source>
        <strain evidence="4">Brora</strain>
    </source>
</reference>
<dbReference type="EMBL" id="JH431307">
    <property type="status" value="NOT_ANNOTATED_CDS"/>
    <property type="molecule type" value="Genomic_DNA"/>
</dbReference>
<dbReference type="InterPro" id="IPR036058">
    <property type="entry name" value="Kazal_dom_sf"/>
</dbReference>
<feature type="chain" id="PRO_5004589858" description="Kazal-like domain-containing protein" evidence="1">
    <location>
        <begin position="25"/>
        <end position="77"/>
    </location>
</feature>
<evidence type="ECO:0000313" key="3">
    <source>
        <dbReference type="EnsemblMetazoa" id="SMAR003269-PA"/>
    </source>
</evidence>
<dbReference type="Pfam" id="PF00050">
    <property type="entry name" value="Kazal_1"/>
    <property type="match status" value="1"/>
</dbReference>
<dbReference type="PROSITE" id="PS51257">
    <property type="entry name" value="PROKAR_LIPOPROTEIN"/>
    <property type="match status" value="1"/>
</dbReference>
<dbReference type="SUPFAM" id="SSF100895">
    <property type="entry name" value="Kazal-type serine protease inhibitors"/>
    <property type="match status" value="1"/>
</dbReference>
<keyword evidence="4" id="KW-1185">Reference proteome</keyword>
<sequence>MVGHGKIASFCIILVAFSVVGVLACGGKPHCDENCSKEINRVCGTDGVTYNNPCLLKKANCESNGKIQEDHTGASCK</sequence>
<name>T1IQF5_STRMM</name>